<feature type="transmembrane region" description="Helical" evidence="1">
    <location>
        <begin position="273"/>
        <end position="293"/>
    </location>
</feature>
<feature type="transmembrane region" description="Helical" evidence="1">
    <location>
        <begin position="682"/>
        <end position="705"/>
    </location>
</feature>
<feature type="transmembrane region" description="Helical" evidence="1">
    <location>
        <begin position="346"/>
        <end position="367"/>
    </location>
</feature>
<feature type="transmembrane region" description="Helical" evidence="1">
    <location>
        <begin position="77"/>
        <end position="97"/>
    </location>
</feature>
<dbReference type="Proteomes" id="UP000593765">
    <property type="component" value="Chromosome"/>
</dbReference>
<dbReference type="GO" id="GO:0140359">
    <property type="term" value="F:ABC-type transporter activity"/>
    <property type="evidence" value="ECO:0007669"/>
    <property type="project" value="InterPro"/>
</dbReference>
<dbReference type="RefSeq" id="WP_206290249.1">
    <property type="nucleotide sequence ID" value="NZ_CP063458.1"/>
</dbReference>
<name>A0A7M2WPL5_9BACT</name>
<organism evidence="2 3">
    <name type="scientific">Humisphaera borealis</name>
    <dbReference type="NCBI Taxonomy" id="2807512"/>
    <lineage>
        <taxon>Bacteria</taxon>
        <taxon>Pseudomonadati</taxon>
        <taxon>Planctomycetota</taxon>
        <taxon>Phycisphaerae</taxon>
        <taxon>Tepidisphaerales</taxon>
        <taxon>Tepidisphaeraceae</taxon>
        <taxon>Humisphaera</taxon>
    </lineage>
</organism>
<dbReference type="PANTHER" id="PTHR43471">
    <property type="entry name" value="ABC TRANSPORTER PERMEASE"/>
    <property type="match status" value="1"/>
</dbReference>
<feature type="transmembrane region" description="Helical" evidence="1">
    <location>
        <begin position="36"/>
        <end position="57"/>
    </location>
</feature>
<gene>
    <name evidence="2" type="ORF">IPV69_13720</name>
</gene>
<feature type="transmembrane region" description="Helical" evidence="1">
    <location>
        <begin position="186"/>
        <end position="204"/>
    </location>
</feature>
<feature type="transmembrane region" description="Helical" evidence="1">
    <location>
        <begin position="540"/>
        <end position="563"/>
    </location>
</feature>
<keyword evidence="1" id="KW-0472">Membrane</keyword>
<keyword evidence="3" id="KW-1185">Reference proteome</keyword>
<accession>A0A7M2WPL5</accession>
<keyword evidence="1" id="KW-0812">Transmembrane</keyword>
<dbReference type="EMBL" id="CP063458">
    <property type="protein sequence ID" value="QOV87349.1"/>
    <property type="molecule type" value="Genomic_DNA"/>
</dbReference>
<reference evidence="2 3" key="1">
    <citation type="submission" date="2020-10" db="EMBL/GenBank/DDBJ databases">
        <title>Wide distribution of Phycisphaera-like planctomycetes from WD2101 soil group in peatlands and genome analysis of the first cultivated representative.</title>
        <authorList>
            <person name="Dedysh S.N."/>
            <person name="Beletsky A.V."/>
            <person name="Ivanova A."/>
            <person name="Kulichevskaya I.S."/>
            <person name="Suzina N.E."/>
            <person name="Philippov D.A."/>
            <person name="Rakitin A.L."/>
            <person name="Mardanov A.V."/>
            <person name="Ravin N.V."/>
        </authorList>
    </citation>
    <scope>NUCLEOTIDE SEQUENCE [LARGE SCALE GENOMIC DNA]</scope>
    <source>
        <strain evidence="2 3">M1803</strain>
    </source>
</reference>
<feature type="transmembrane region" description="Helical" evidence="1">
    <location>
        <begin position="486"/>
        <end position="507"/>
    </location>
</feature>
<evidence type="ECO:0000313" key="2">
    <source>
        <dbReference type="EMBL" id="QOV87349.1"/>
    </source>
</evidence>
<proteinExistence type="predicted"/>
<protein>
    <submittedName>
        <fullName evidence="2">ABC transporter permease subunit</fullName>
    </submittedName>
</protein>
<dbReference type="GO" id="GO:0005886">
    <property type="term" value="C:plasma membrane"/>
    <property type="evidence" value="ECO:0007669"/>
    <property type="project" value="UniProtKB-SubCell"/>
</dbReference>
<keyword evidence="1" id="KW-1133">Transmembrane helix</keyword>
<feature type="transmembrane region" description="Helical" evidence="1">
    <location>
        <begin position="613"/>
        <end position="638"/>
    </location>
</feature>
<dbReference type="Pfam" id="PF12679">
    <property type="entry name" value="ABC2_membrane_2"/>
    <property type="match status" value="2"/>
</dbReference>
<sequence length="721" mass="78418">MLGIHHYLWRLIPANPILLRVVDSGGKRRRDLFIRCAYLGLLVAFVVISLVSASGTGGSGSLSSLAKTSASLFQSMSYLQLGLVALLAPVFTAGAITQEKDSQTYDILLATPLTNGQIVLGSLLSRLFFIIALLVSGIPVFSITQIFGGVAIKSIVLSFLLAAGTAFATGALAMAIATFKVGTRRTIFSFYLFIVVYMAGGIVLDTFPQFQVRGRTVTQGIESHISYFTAFNPFLALRVIFKDPTYAPPNFEDLPAAQQSWPVGYMLSNPTGFYISFMFLFSFVLVLPSIALLRRMAQSSTNLRSQILQKLKLSKGDRNRKPRTVWTNPIAWREARTKASAARATVLRYSFILIGLGAAVYLVIAYANTSAPVNAIVRGSYDERLEQITLPALDGKGSPKTLNVIPGGTKVVLPTDNPDDEPEEVDLRRMQGTMEVVSYTTFAEAPPTQNSFVKGQMGRRDPSRFLNTLVVRPPARGLDAGLARKYLLGLCAVEFAVILLIVTNAAASTVTREKEDGTLDLLLSSPITSRYYIWGKLRGLVSFVMPLVAVPVVSAGLFVVYDIFQQITGTSGELFQWLVFPEAVLLLPGMLIIICAFAAILGMQMSLRCRTTVAAVMSSVGIVVGICAGMGWCGYSFLDSSQNQMALIVGSFSPFTLMQMLIDPYASGRNYRGISASALWTARSIVTVTTLVAVGIYVAIVWQMYTGMVKGFDMTIRKQSR</sequence>
<evidence type="ECO:0000256" key="1">
    <source>
        <dbReference type="SAM" id="Phobius"/>
    </source>
</evidence>
<feature type="transmembrane region" description="Helical" evidence="1">
    <location>
        <begin position="155"/>
        <end position="179"/>
    </location>
</feature>
<dbReference type="KEGG" id="hbs:IPV69_13720"/>
<dbReference type="AlphaFoldDB" id="A0A7M2WPL5"/>
<evidence type="ECO:0000313" key="3">
    <source>
        <dbReference type="Proteomes" id="UP000593765"/>
    </source>
</evidence>
<feature type="transmembrane region" description="Helical" evidence="1">
    <location>
        <begin position="118"/>
        <end position="143"/>
    </location>
</feature>
<feature type="transmembrane region" description="Helical" evidence="1">
    <location>
        <begin position="583"/>
        <end position="601"/>
    </location>
</feature>